<protein>
    <submittedName>
        <fullName evidence="1">Uncharacterized protein</fullName>
    </submittedName>
</protein>
<proteinExistence type="predicted"/>
<gene>
    <name evidence="1" type="ORF">BN381_310110</name>
</gene>
<reference evidence="1 2" key="1">
    <citation type="journal article" date="2013" name="ISME J.">
        <title>Metabolic model for the filamentous 'Candidatus Microthrix parvicella' based on genomic and metagenomic analyses.</title>
        <authorList>
            <person name="Jon McIlroy S."/>
            <person name="Kristiansen R."/>
            <person name="Albertsen M."/>
            <person name="Michael Karst S."/>
            <person name="Rossetti S."/>
            <person name="Lund Nielsen J."/>
            <person name="Tandoi V."/>
            <person name="James Seviour R."/>
            <person name="Nielsen P.H."/>
        </authorList>
    </citation>
    <scope>NUCLEOTIDE SEQUENCE [LARGE SCALE GENOMIC DNA]</scope>
    <source>
        <strain evidence="1 2">RN1</strain>
    </source>
</reference>
<name>R4YZD3_9ACTN</name>
<organism evidence="1 2">
    <name type="scientific">Candidatus Neomicrothrix parvicella RN1</name>
    <dbReference type="NCBI Taxonomy" id="1229780"/>
    <lineage>
        <taxon>Bacteria</taxon>
        <taxon>Bacillati</taxon>
        <taxon>Actinomycetota</taxon>
        <taxon>Acidimicrobiia</taxon>
        <taxon>Acidimicrobiales</taxon>
        <taxon>Microthrixaceae</taxon>
        <taxon>Candidatus Neomicrothrix</taxon>
    </lineage>
</organism>
<keyword evidence="2" id="KW-1185">Reference proteome</keyword>
<sequence length="45" mass="4590">MEAKSSLTLQVVASTGASAKPELVGEIDVSSLKVSLPTTTELTEA</sequence>
<evidence type="ECO:0000313" key="2">
    <source>
        <dbReference type="Proteomes" id="UP000018291"/>
    </source>
</evidence>
<dbReference type="AlphaFoldDB" id="R4YZD3"/>
<comment type="caution">
    <text evidence="1">The sequence shown here is derived from an EMBL/GenBank/DDBJ whole genome shotgun (WGS) entry which is preliminary data.</text>
</comment>
<dbReference type="HOGENOM" id="CLU_3197457_0_0_11"/>
<dbReference type="EMBL" id="CANL01000025">
    <property type="protein sequence ID" value="CCM64014.1"/>
    <property type="molecule type" value="Genomic_DNA"/>
</dbReference>
<dbReference type="RefSeq" id="WP_012227449.1">
    <property type="nucleotide sequence ID" value="NZ_HG422565.1"/>
</dbReference>
<dbReference type="Proteomes" id="UP000018291">
    <property type="component" value="Unassembled WGS sequence"/>
</dbReference>
<accession>R4YZD3</accession>
<evidence type="ECO:0000313" key="1">
    <source>
        <dbReference type="EMBL" id="CCM64014.1"/>
    </source>
</evidence>